<protein>
    <submittedName>
        <fullName evidence="3">Pilus assembly protein</fullName>
    </submittedName>
</protein>
<keyword evidence="1" id="KW-0812">Transmembrane</keyword>
<evidence type="ECO:0000313" key="4">
    <source>
        <dbReference type="Proteomes" id="UP001154312"/>
    </source>
</evidence>
<dbReference type="Pfam" id="PF07811">
    <property type="entry name" value="TadE"/>
    <property type="match status" value="1"/>
</dbReference>
<proteinExistence type="predicted"/>
<name>A0A9X4JWN0_9FIRM</name>
<evidence type="ECO:0000256" key="1">
    <source>
        <dbReference type="SAM" id="Phobius"/>
    </source>
</evidence>
<keyword evidence="1" id="KW-0472">Membrane</keyword>
<dbReference type="EMBL" id="JAKOAV010000032">
    <property type="protein sequence ID" value="MDF9409493.1"/>
    <property type="molecule type" value="Genomic_DNA"/>
</dbReference>
<dbReference type="InterPro" id="IPR012495">
    <property type="entry name" value="TadE-like_dom"/>
</dbReference>
<dbReference type="AlphaFoldDB" id="A0A9X4JWN0"/>
<keyword evidence="4" id="KW-1185">Reference proteome</keyword>
<evidence type="ECO:0000259" key="2">
    <source>
        <dbReference type="Pfam" id="PF07811"/>
    </source>
</evidence>
<reference evidence="3" key="1">
    <citation type="submission" date="2022-02" db="EMBL/GenBank/DDBJ databases">
        <authorList>
            <person name="Leng L."/>
        </authorList>
    </citation>
    <scope>NUCLEOTIDE SEQUENCE</scope>
    <source>
        <strain evidence="3">JI</strain>
    </source>
</reference>
<feature type="domain" description="TadE-like" evidence="2">
    <location>
        <begin position="19"/>
        <end position="61"/>
    </location>
</feature>
<accession>A0A9X4JWN0</accession>
<sequence>MSTDSGRETRNTLIKDEKGVILVEFAFCFIILIVLFLGTVTLSFAFRDYVSLQRVVREGAREAVITGNTSMAYSKAYQAAWLWGLKPENLTITFQQEVDGNRTFEKCYGTYQIELFNYTFPALVGQASLSDININANATFGWWDFTKKNP</sequence>
<dbReference type="Proteomes" id="UP001154312">
    <property type="component" value="Unassembled WGS sequence"/>
</dbReference>
<feature type="transmembrane region" description="Helical" evidence="1">
    <location>
        <begin position="21"/>
        <end position="46"/>
    </location>
</feature>
<organism evidence="3 4">
    <name type="scientific">Pelotomaculum isophthalicicum JI</name>
    <dbReference type="NCBI Taxonomy" id="947010"/>
    <lineage>
        <taxon>Bacteria</taxon>
        <taxon>Bacillati</taxon>
        <taxon>Bacillota</taxon>
        <taxon>Clostridia</taxon>
        <taxon>Eubacteriales</taxon>
        <taxon>Desulfotomaculaceae</taxon>
        <taxon>Pelotomaculum</taxon>
    </lineage>
</organism>
<dbReference type="RefSeq" id="WP_277444962.1">
    <property type="nucleotide sequence ID" value="NZ_JAKOAV010000032.1"/>
</dbReference>
<comment type="caution">
    <text evidence="3">The sequence shown here is derived from an EMBL/GenBank/DDBJ whole genome shotgun (WGS) entry which is preliminary data.</text>
</comment>
<gene>
    <name evidence="3" type="ORF">L7E55_14200</name>
</gene>
<evidence type="ECO:0000313" key="3">
    <source>
        <dbReference type="EMBL" id="MDF9409493.1"/>
    </source>
</evidence>
<keyword evidence="1" id="KW-1133">Transmembrane helix</keyword>